<evidence type="ECO:0000256" key="5">
    <source>
        <dbReference type="SAM" id="Phobius"/>
    </source>
</evidence>
<evidence type="ECO:0000256" key="4">
    <source>
        <dbReference type="SAM" id="MobiDB-lite"/>
    </source>
</evidence>
<evidence type="ECO:0000256" key="1">
    <source>
        <dbReference type="ARBA" id="ARBA00022737"/>
    </source>
</evidence>
<feature type="domain" description="Fibronectin type-III" evidence="6">
    <location>
        <begin position="517"/>
        <end position="599"/>
    </location>
</feature>
<dbReference type="InterPro" id="IPR036116">
    <property type="entry name" value="FN3_sf"/>
</dbReference>
<protein>
    <recommendedName>
        <fullName evidence="6">Fibronectin type-III domain-containing protein</fullName>
    </recommendedName>
</protein>
<dbReference type="GO" id="GO:0000272">
    <property type="term" value="P:polysaccharide catabolic process"/>
    <property type="evidence" value="ECO:0007669"/>
    <property type="project" value="UniProtKB-KW"/>
</dbReference>
<evidence type="ECO:0000313" key="7">
    <source>
        <dbReference type="EMBL" id="GID14741.1"/>
    </source>
</evidence>
<dbReference type="Proteomes" id="UP000612808">
    <property type="component" value="Unassembled WGS sequence"/>
</dbReference>
<dbReference type="PROSITE" id="PS50853">
    <property type="entry name" value="FN3"/>
    <property type="match status" value="3"/>
</dbReference>
<keyword evidence="2" id="KW-0378">Hydrolase</keyword>
<dbReference type="Pfam" id="PF00041">
    <property type="entry name" value="fn3"/>
    <property type="match status" value="2"/>
</dbReference>
<feature type="domain" description="Fibronectin type-III" evidence="6">
    <location>
        <begin position="425"/>
        <end position="513"/>
    </location>
</feature>
<dbReference type="InterPro" id="IPR013783">
    <property type="entry name" value="Ig-like_fold"/>
</dbReference>
<keyword evidence="1" id="KW-0677">Repeat</keyword>
<feature type="domain" description="Fibronectin type-III" evidence="6">
    <location>
        <begin position="600"/>
        <end position="691"/>
    </location>
</feature>
<keyword evidence="5" id="KW-0812">Transmembrane</keyword>
<keyword evidence="2" id="KW-0326">Glycosidase</keyword>
<dbReference type="SMART" id="SM00060">
    <property type="entry name" value="FN3"/>
    <property type="match status" value="4"/>
</dbReference>
<organism evidence="7 8">
    <name type="scientific">Actinocatenispora rupis</name>
    <dbReference type="NCBI Taxonomy" id="519421"/>
    <lineage>
        <taxon>Bacteria</taxon>
        <taxon>Bacillati</taxon>
        <taxon>Actinomycetota</taxon>
        <taxon>Actinomycetes</taxon>
        <taxon>Micromonosporales</taxon>
        <taxon>Micromonosporaceae</taxon>
        <taxon>Actinocatenispora</taxon>
    </lineage>
</organism>
<dbReference type="Gene3D" id="2.60.40.10">
    <property type="entry name" value="Immunoglobulins"/>
    <property type="match status" value="3"/>
</dbReference>
<evidence type="ECO:0000313" key="8">
    <source>
        <dbReference type="Proteomes" id="UP000612808"/>
    </source>
</evidence>
<reference evidence="7" key="1">
    <citation type="submission" date="2021-01" db="EMBL/GenBank/DDBJ databases">
        <title>Whole genome shotgun sequence of Actinocatenispora rupis NBRC 107355.</title>
        <authorList>
            <person name="Komaki H."/>
            <person name="Tamura T."/>
        </authorList>
    </citation>
    <scope>NUCLEOTIDE SEQUENCE</scope>
    <source>
        <strain evidence="7">NBRC 107355</strain>
    </source>
</reference>
<dbReference type="InterPro" id="IPR003961">
    <property type="entry name" value="FN3_dom"/>
</dbReference>
<proteinExistence type="predicted"/>
<feature type="compositionally biased region" description="Basic and acidic residues" evidence="4">
    <location>
        <begin position="405"/>
        <end position="419"/>
    </location>
</feature>
<evidence type="ECO:0000256" key="3">
    <source>
        <dbReference type="ARBA" id="ARBA00023326"/>
    </source>
</evidence>
<comment type="caution">
    <text evidence="7">The sequence shown here is derived from an EMBL/GenBank/DDBJ whole genome shotgun (WGS) entry which is preliminary data.</text>
</comment>
<dbReference type="RefSeq" id="WP_203662659.1">
    <property type="nucleotide sequence ID" value="NZ_BAAAZM010000012.1"/>
</dbReference>
<dbReference type="GO" id="GO:0016798">
    <property type="term" value="F:hydrolase activity, acting on glycosyl bonds"/>
    <property type="evidence" value="ECO:0007669"/>
    <property type="project" value="UniProtKB-KW"/>
</dbReference>
<sequence>MRVPDVSVTLHRLVPRRFRGLPVAAPVLVTTVFLVATVLGSGAVSRALDIDSGNVWLWSSRPAEVGRVNAGAARVDVTQAVTDSRGHRVRVVQNDRYLLLYDLDTGRISSVNLTLLGFTSWLTVGKDRDLTLALSGDQAAIVDHDAGTVHGIDPGTLRGRDRRVQLAGRIVGGAFDADGGLWVGVPAAGTVVRLRFPVHVATVDRTVTVAPPGHDLRLTVLDHGALAVDRTAGRFALVDPTATRTVRSPVGLAKASVPDRTVGSLVAVTATPPDRVVAVSTDRGARPSAFALPTGMDLGTAVPFAGRIYVPCTSHHVVYVFDRTGRRTATLGLAGATGPLELEVHGDHLMINAPDSSVARVVDANGVTRVITKYQTSRPGDSGPPALIAAPGQSETAAPSGHGRGHGDADAGRGNRPDTTRATGPPGPPVPVTAVAGDARVDLSWRTPVDNGAPVTSYRLSWGGGHRTLAGAATGTRITGLRNGTSYTFRLTALNRYGRSPDALSEPVTPSGTVLAAPVGVVASTPAAGTVHVVWSAVRGATSYVVRSGGTVVGVFDSPDGDLTNLTAGRSYTFTVVARNGSDAASGPSTPSNAVTPYDAPGAVSSLDVQVNNANSITVSWGAAPGNGRTPVTYLIDKTDHGTDSTGTTRTKTYDTLTPGATYTVTVWARNSVGDGQKTSKTVTMPSSGPALAMDVSVDSTTSDTVTLTVSLAGTGLKTCAVTLAQAHWTWDCFEGGNRGAGTYTHTFTTLTADTQYDITATVTDTAGGSKSWTGTARTEP</sequence>
<keyword evidence="5" id="KW-1133">Transmembrane helix</keyword>
<accession>A0A8J3J2S4</accession>
<dbReference type="EMBL" id="BOMB01000033">
    <property type="protein sequence ID" value="GID14741.1"/>
    <property type="molecule type" value="Genomic_DNA"/>
</dbReference>
<feature type="transmembrane region" description="Helical" evidence="5">
    <location>
        <begin position="21"/>
        <end position="44"/>
    </location>
</feature>
<dbReference type="SUPFAM" id="SSF49265">
    <property type="entry name" value="Fibronectin type III"/>
    <property type="match status" value="2"/>
</dbReference>
<dbReference type="AlphaFoldDB" id="A0A8J3J2S4"/>
<keyword evidence="3" id="KW-0119">Carbohydrate metabolism</keyword>
<dbReference type="SUPFAM" id="SSF63829">
    <property type="entry name" value="Calcium-dependent phosphotriesterase"/>
    <property type="match status" value="1"/>
</dbReference>
<evidence type="ECO:0000259" key="6">
    <source>
        <dbReference type="PROSITE" id="PS50853"/>
    </source>
</evidence>
<dbReference type="CDD" id="cd00063">
    <property type="entry name" value="FN3"/>
    <property type="match status" value="3"/>
</dbReference>
<name>A0A8J3J2S4_9ACTN</name>
<keyword evidence="3" id="KW-0624">Polysaccharide degradation</keyword>
<dbReference type="PANTHER" id="PTHR46708:SF2">
    <property type="entry name" value="FIBRONECTIN TYPE-III DOMAIN-CONTAINING PROTEIN"/>
    <property type="match status" value="1"/>
</dbReference>
<keyword evidence="5" id="KW-0472">Membrane</keyword>
<dbReference type="PANTHER" id="PTHR46708">
    <property type="entry name" value="TENASCIN"/>
    <property type="match status" value="1"/>
</dbReference>
<dbReference type="InterPro" id="IPR050991">
    <property type="entry name" value="ECM_Regulatory_Proteins"/>
</dbReference>
<evidence type="ECO:0000256" key="2">
    <source>
        <dbReference type="ARBA" id="ARBA00023295"/>
    </source>
</evidence>
<gene>
    <name evidence="7" type="ORF">Aru02nite_56300</name>
</gene>
<feature type="region of interest" description="Disordered" evidence="4">
    <location>
        <begin position="373"/>
        <end position="434"/>
    </location>
</feature>
<keyword evidence="8" id="KW-1185">Reference proteome</keyword>